<evidence type="ECO:0000259" key="1">
    <source>
        <dbReference type="Pfam" id="PF01548"/>
    </source>
</evidence>
<accession>A0ABV7V111</accession>
<dbReference type="EMBL" id="JBHRYE010000001">
    <property type="protein sequence ID" value="MFC3669928.1"/>
    <property type="molecule type" value="Genomic_DNA"/>
</dbReference>
<dbReference type="InterPro" id="IPR002525">
    <property type="entry name" value="Transp_IS110-like_N"/>
</dbReference>
<evidence type="ECO:0000313" key="4">
    <source>
        <dbReference type="Proteomes" id="UP001595683"/>
    </source>
</evidence>
<protein>
    <submittedName>
        <fullName evidence="3">IS110 family transposase</fullName>
    </submittedName>
</protein>
<feature type="domain" description="Transposase IS116/IS110/IS902 C-terminal" evidence="2">
    <location>
        <begin position="228"/>
        <end position="304"/>
    </location>
</feature>
<dbReference type="Pfam" id="PF02371">
    <property type="entry name" value="Transposase_20"/>
    <property type="match status" value="1"/>
</dbReference>
<keyword evidence="4" id="KW-1185">Reference proteome</keyword>
<dbReference type="Pfam" id="PF01548">
    <property type="entry name" value="DEDD_Tnp_IS110"/>
    <property type="match status" value="1"/>
</dbReference>
<sequence>MCQSGGVDHHLREASVLKVITIGLDIAKSSFHAHGADERGEAVFSRKLTRGKLLDFFAVQPACLVAMEACGGAHHWARELTRLGHEVRLIPPAYVKPFVKRHKNDAVDAEAICEAARRPGMRFVAVKTEEQQAAGMVFRTRDLLVRQRTQLINALRGHLAEYGWVAPRGKAQVVMLADLLEEDEMASSLPEAARAMFRIMTDMLAELDLRIADLDKEIARRAREDEVARRLMTIPGIGPIAATAIVALAPHAATFSKGRDFAAWLGLAPLQHSTGGKQKLGRISKMGERTIRRLLIIGGSAVVRQATIHGAQAGSWLEGMLARKPRMLVSVALANKMARIAWALMTRQEDYKVTCSPDCYRSEVESRSFMM</sequence>
<dbReference type="RefSeq" id="WP_379540625.1">
    <property type="nucleotide sequence ID" value="NZ_JBHRYE010000001.1"/>
</dbReference>
<gene>
    <name evidence="3" type="ORF">ACFOOT_00685</name>
</gene>
<evidence type="ECO:0000259" key="2">
    <source>
        <dbReference type="Pfam" id="PF02371"/>
    </source>
</evidence>
<dbReference type="PANTHER" id="PTHR33055:SF3">
    <property type="entry name" value="PUTATIVE TRANSPOSASE FOR IS117-RELATED"/>
    <property type="match status" value="1"/>
</dbReference>
<name>A0ABV7V111_9SPHN</name>
<feature type="non-terminal residue" evidence="3">
    <location>
        <position position="371"/>
    </location>
</feature>
<proteinExistence type="predicted"/>
<comment type="caution">
    <text evidence="3">The sequence shown here is derived from an EMBL/GenBank/DDBJ whole genome shotgun (WGS) entry which is preliminary data.</text>
</comment>
<dbReference type="InterPro" id="IPR047650">
    <property type="entry name" value="Transpos_IS110"/>
</dbReference>
<feature type="domain" description="Transposase IS110-like N-terminal" evidence="1">
    <location>
        <begin position="22"/>
        <end position="162"/>
    </location>
</feature>
<dbReference type="InterPro" id="IPR003346">
    <property type="entry name" value="Transposase_20"/>
</dbReference>
<evidence type="ECO:0000313" key="3">
    <source>
        <dbReference type="EMBL" id="MFC3669928.1"/>
    </source>
</evidence>
<organism evidence="3 4">
    <name type="scientific">Novosphingobium pokkalii</name>
    <dbReference type="NCBI Taxonomy" id="1770194"/>
    <lineage>
        <taxon>Bacteria</taxon>
        <taxon>Pseudomonadati</taxon>
        <taxon>Pseudomonadota</taxon>
        <taxon>Alphaproteobacteria</taxon>
        <taxon>Sphingomonadales</taxon>
        <taxon>Sphingomonadaceae</taxon>
        <taxon>Novosphingobium</taxon>
    </lineage>
</organism>
<dbReference type="NCBIfam" id="NF033542">
    <property type="entry name" value="transpos_IS110"/>
    <property type="match status" value="1"/>
</dbReference>
<dbReference type="PANTHER" id="PTHR33055">
    <property type="entry name" value="TRANSPOSASE FOR INSERTION SEQUENCE ELEMENT IS1111A"/>
    <property type="match status" value="1"/>
</dbReference>
<reference evidence="4" key="1">
    <citation type="journal article" date="2019" name="Int. J. Syst. Evol. Microbiol.">
        <title>The Global Catalogue of Microorganisms (GCM) 10K type strain sequencing project: providing services to taxonomists for standard genome sequencing and annotation.</title>
        <authorList>
            <consortium name="The Broad Institute Genomics Platform"/>
            <consortium name="The Broad Institute Genome Sequencing Center for Infectious Disease"/>
            <person name="Wu L."/>
            <person name="Ma J."/>
        </authorList>
    </citation>
    <scope>NUCLEOTIDE SEQUENCE [LARGE SCALE GENOMIC DNA]</scope>
    <source>
        <strain evidence="4">KCTC 42224</strain>
    </source>
</reference>
<dbReference type="Proteomes" id="UP001595683">
    <property type="component" value="Unassembled WGS sequence"/>
</dbReference>